<dbReference type="InterPro" id="IPR005819">
    <property type="entry name" value="H1/H5"/>
</dbReference>
<evidence type="ECO:0000256" key="1">
    <source>
        <dbReference type="ARBA" id="ARBA00002809"/>
    </source>
</evidence>
<dbReference type="STRING" id="6945.B7P0P6"/>
<protein>
    <submittedName>
        <fullName evidence="10 11">Histone H1, putative</fullName>
    </submittedName>
</protein>
<dbReference type="GO" id="GO:0003690">
    <property type="term" value="F:double-stranded DNA binding"/>
    <property type="evidence" value="ECO:0000318"/>
    <property type="project" value="GO_Central"/>
</dbReference>
<dbReference type="PANTHER" id="PTHR11467:SF36">
    <property type="entry name" value="HISTONE 24-RELATED"/>
    <property type="match status" value="1"/>
</dbReference>
<dbReference type="GO" id="GO:0031492">
    <property type="term" value="F:nucleosomal DNA binding"/>
    <property type="evidence" value="ECO:0000318"/>
    <property type="project" value="GO_Central"/>
</dbReference>
<organism>
    <name type="scientific">Ixodes scapularis</name>
    <name type="common">Black-legged tick</name>
    <name type="synonym">Deer tick</name>
    <dbReference type="NCBI Taxonomy" id="6945"/>
    <lineage>
        <taxon>Eukaryota</taxon>
        <taxon>Metazoa</taxon>
        <taxon>Ecdysozoa</taxon>
        <taxon>Arthropoda</taxon>
        <taxon>Chelicerata</taxon>
        <taxon>Arachnida</taxon>
        <taxon>Acari</taxon>
        <taxon>Parasitiformes</taxon>
        <taxon>Ixodida</taxon>
        <taxon>Ixodoidea</taxon>
        <taxon>Ixodidae</taxon>
        <taxon>Ixodinae</taxon>
        <taxon>Ixodes</taxon>
    </lineage>
</organism>
<comment type="function">
    <text evidence="1">Histones H1 are necessary for the condensation of nucleosome chains into higher-order structures.</text>
</comment>
<evidence type="ECO:0000313" key="11">
    <source>
        <dbReference type="EnsemblMetazoa" id="ISCW016230-PA"/>
    </source>
</evidence>
<feature type="compositionally biased region" description="Basic residues" evidence="8">
    <location>
        <begin position="132"/>
        <end position="172"/>
    </location>
</feature>
<dbReference type="GO" id="GO:0045910">
    <property type="term" value="P:negative regulation of DNA recombination"/>
    <property type="evidence" value="ECO:0000318"/>
    <property type="project" value="GO_Central"/>
</dbReference>
<proteinExistence type="evidence at protein level"/>
<evidence type="ECO:0000256" key="8">
    <source>
        <dbReference type="SAM" id="MobiDB-lite"/>
    </source>
</evidence>
<keyword evidence="4 7" id="KW-0158">Chromosome</keyword>
<dbReference type="OrthoDB" id="10070354at2759"/>
<keyword evidence="12" id="KW-1185">Reference proteome</keyword>
<dbReference type="SUPFAM" id="SSF46785">
    <property type="entry name" value="Winged helix' DNA-binding domain"/>
    <property type="match status" value="1"/>
</dbReference>
<dbReference type="PANTHER" id="PTHR11467">
    <property type="entry name" value="HISTONE H1"/>
    <property type="match status" value="1"/>
</dbReference>
<dbReference type="Proteomes" id="UP000001555">
    <property type="component" value="Unassembled WGS sequence"/>
</dbReference>
<dbReference type="InParanoid" id="B7P0P6"/>
<evidence type="ECO:0000256" key="7">
    <source>
        <dbReference type="RuleBase" id="RU003894"/>
    </source>
</evidence>
<dbReference type="GO" id="GO:0030527">
    <property type="term" value="F:structural constituent of chromatin"/>
    <property type="evidence" value="ECO:0007669"/>
    <property type="project" value="InterPro"/>
</dbReference>
<dbReference type="PROSITE" id="PS51504">
    <property type="entry name" value="H15"/>
    <property type="match status" value="1"/>
</dbReference>
<feature type="compositionally biased region" description="Low complexity" evidence="8">
    <location>
        <begin position="8"/>
        <end position="25"/>
    </location>
</feature>
<gene>
    <name evidence="10" type="ORF">IscW_ISCW016230</name>
</gene>
<accession>B7P0P6</accession>
<dbReference type="PRINTS" id="PR00624">
    <property type="entry name" value="HISTONEH5"/>
</dbReference>
<feature type="region of interest" description="Disordered" evidence="8">
    <location>
        <begin position="93"/>
        <end position="172"/>
    </location>
</feature>
<dbReference type="VEuPathDB" id="VectorBase:ISCP_013163"/>
<dbReference type="CDD" id="cd00073">
    <property type="entry name" value="H15"/>
    <property type="match status" value="1"/>
</dbReference>
<dbReference type="FunFam" id="1.10.10.10:FF:000140">
    <property type="entry name" value="Histone H1.0"/>
    <property type="match status" value="1"/>
</dbReference>
<evidence type="ECO:0000313" key="12">
    <source>
        <dbReference type="Proteomes" id="UP000001555"/>
    </source>
</evidence>
<dbReference type="SMART" id="SM00526">
    <property type="entry name" value="H15"/>
    <property type="match status" value="1"/>
</dbReference>
<sequence>MSEAEVSKPAATPKGKPGRKAGTGAKKAKKPANHPKYTEMVKESIESLKERGGSSRQAIHKYICSHFDVGKDTKVVNTHLKLALKRAVSSGLLKRSKGTGASGSFRIADKVPAGGAAKKATKRVAKKPASAKPKKAAAKPKAAKSPAKKAAAKPKAAKTSAKKATPKKAAKK</sequence>
<dbReference type="InterPro" id="IPR036388">
    <property type="entry name" value="WH-like_DNA-bd_sf"/>
</dbReference>
<dbReference type="GO" id="GO:0030261">
    <property type="term" value="P:chromosome condensation"/>
    <property type="evidence" value="ECO:0000318"/>
    <property type="project" value="GO_Central"/>
</dbReference>
<evidence type="ECO:0000256" key="6">
    <source>
        <dbReference type="ARBA" id="ARBA00023242"/>
    </source>
</evidence>
<comment type="similarity">
    <text evidence="7">Belongs to the histone H1/H5 family.</text>
</comment>
<keyword evidence="6 7" id="KW-0539">Nucleus</keyword>
<dbReference type="AlphaFoldDB" id="B7P0P6"/>
<evidence type="ECO:0007829" key="13">
    <source>
        <dbReference type="PeptideAtlas" id="B7P0P6"/>
    </source>
</evidence>
<dbReference type="InterPro" id="IPR036390">
    <property type="entry name" value="WH_DNA-bd_sf"/>
</dbReference>
<dbReference type="HOGENOM" id="CLU_052897_1_1_1"/>
<feature type="region of interest" description="Disordered" evidence="8">
    <location>
        <begin position="1"/>
        <end position="39"/>
    </location>
</feature>
<dbReference type="EnsemblMetazoa" id="ISCW016230-RA">
    <property type="protein sequence ID" value="ISCW016230-PA"/>
    <property type="gene ID" value="ISCW016230"/>
</dbReference>
<evidence type="ECO:0000256" key="2">
    <source>
        <dbReference type="ARBA" id="ARBA00004123"/>
    </source>
</evidence>
<reference evidence="10 12" key="1">
    <citation type="submission" date="2008-03" db="EMBL/GenBank/DDBJ databases">
        <title>Annotation of Ixodes scapularis.</title>
        <authorList>
            <consortium name="Ixodes scapularis Genome Project Consortium"/>
            <person name="Caler E."/>
            <person name="Hannick L.I."/>
            <person name="Bidwell S."/>
            <person name="Joardar V."/>
            <person name="Thiagarajan M."/>
            <person name="Amedeo P."/>
            <person name="Galinsky K.J."/>
            <person name="Schobel S."/>
            <person name="Inman J."/>
            <person name="Hostetler J."/>
            <person name="Miller J."/>
            <person name="Hammond M."/>
            <person name="Megy K."/>
            <person name="Lawson D."/>
            <person name="Kodira C."/>
            <person name="Sutton G."/>
            <person name="Meyer J."/>
            <person name="Hill C.A."/>
            <person name="Birren B."/>
            <person name="Nene V."/>
            <person name="Collins F."/>
            <person name="Alarcon-Chaidez F."/>
            <person name="Wikel S."/>
            <person name="Strausberg R."/>
        </authorList>
    </citation>
    <scope>NUCLEOTIDE SEQUENCE [LARGE SCALE GENOMIC DNA]</scope>
    <source>
        <strain evidence="12">Wikel</strain>
        <strain evidence="10">Wikel colony</strain>
    </source>
</reference>
<dbReference type="InterPro" id="IPR005818">
    <property type="entry name" value="Histone_H1/H5_H15"/>
</dbReference>
<evidence type="ECO:0000259" key="9">
    <source>
        <dbReference type="PROSITE" id="PS51504"/>
    </source>
</evidence>
<evidence type="ECO:0000256" key="4">
    <source>
        <dbReference type="ARBA" id="ARBA00022454"/>
    </source>
</evidence>
<dbReference type="Gene3D" id="1.10.10.10">
    <property type="entry name" value="Winged helix-like DNA-binding domain superfamily/Winged helix DNA-binding domain"/>
    <property type="match status" value="1"/>
</dbReference>
<dbReference type="PaxDb" id="6945-B7P0P6"/>
<dbReference type="GO" id="GO:0006334">
    <property type="term" value="P:nucleosome assembly"/>
    <property type="evidence" value="ECO:0007669"/>
    <property type="project" value="InterPro"/>
</dbReference>
<evidence type="ECO:0000256" key="5">
    <source>
        <dbReference type="ARBA" id="ARBA00023125"/>
    </source>
</evidence>
<comment type="subcellular location">
    <subcellularLocation>
        <location evidence="3">Chromosome</location>
    </subcellularLocation>
    <subcellularLocation>
        <location evidence="2 7">Nucleus</location>
    </subcellularLocation>
</comment>
<dbReference type="EMBL" id="DS612847">
    <property type="protein sequence ID" value="EEC00176.1"/>
    <property type="molecule type" value="Genomic_DNA"/>
</dbReference>
<reference evidence="11" key="2">
    <citation type="submission" date="2020-05" db="UniProtKB">
        <authorList>
            <consortium name="EnsemblMetazoa"/>
        </authorList>
    </citation>
    <scope>IDENTIFICATION</scope>
    <source>
        <strain evidence="11">wikel</strain>
    </source>
</reference>
<keyword evidence="13" id="KW-1267">Proteomics identification</keyword>
<name>B7P0P6_IXOSC</name>
<dbReference type="GO" id="GO:0005634">
    <property type="term" value="C:nucleus"/>
    <property type="evidence" value="ECO:0000318"/>
    <property type="project" value="GO_Central"/>
</dbReference>
<evidence type="ECO:0000256" key="3">
    <source>
        <dbReference type="ARBA" id="ARBA00004286"/>
    </source>
</evidence>
<dbReference type="VEuPathDB" id="VectorBase:ISCW016230"/>
<keyword evidence="5 7" id="KW-0238">DNA-binding</keyword>
<dbReference type="EMBL" id="ABJB010804363">
    <property type="status" value="NOT_ANNOTATED_CDS"/>
    <property type="molecule type" value="Genomic_DNA"/>
</dbReference>
<dbReference type="VEuPathDB" id="VectorBase:ISCI016230"/>
<dbReference type="Pfam" id="PF00538">
    <property type="entry name" value="Linker_histone"/>
    <property type="match status" value="1"/>
</dbReference>
<feature type="domain" description="H15" evidence="9">
    <location>
        <begin position="33"/>
        <end position="109"/>
    </location>
</feature>
<dbReference type="GO" id="GO:0000786">
    <property type="term" value="C:nucleosome"/>
    <property type="evidence" value="ECO:0007669"/>
    <property type="project" value="InterPro"/>
</dbReference>
<evidence type="ECO:0000313" key="10">
    <source>
        <dbReference type="EMBL" id="EEC00176.1"/>
    </source>
</evidence>